<dbReference type="NCBIfam" id="TIGR04183">
    <property type="entry name" value="Por_Secre_tail"/>
    <property type="match status" value="1"/>
</dbReference>
<keyword evidence="1" id="KW-0472">Membrane</keyword>
<dbReference type="AlphaFoldDB" id="A0A7C0ZFJ9"/>
<keyword evidence="1" id="KW-0812">Transmembrane</keyword>
<dbReference type="InterPro" id="IPR026444">
    <property type="entry name" value="Secre_tail"/>
</dbReference>
<name>A0A7C0ZFJ9_UNCW3</name>
<keyword evidence="1" id="KW-1133">Transmembrane helix</keyword>
<dbReference type="Proteomes" id="UP000885847">
    <property type="component" value="Unassembled WGS sequence"/>
</dbReference>
<feature type="transmembrane region" description="Helical" evidence="1">
    <location>
        <begin position="23"/>
        <end position="41"/>
    </location>
</feature>
<evidence type="ECO:0000313" key="2">
    <source>
        <dbReference type="EMBL" id="HDI83462.1"/>
    </source>
</evidence>
<comment type="caution">
    <text evidence="2">The sequence shown here is derived from an EMBL/GenBank/DDBJ whole genome shotgun (WGS) entry which is preliminary data.</text>
</comment>
<proteinExistence type="predicted"/>
<reference evidence="2" key="1">
    <citation type="journal article" date="2020" name="mSystems">
        <title>Genome- and Community-Level Interaction Insights into Carbon Utilization and Element Cycling Functions of Hydrothermarchaeota in Hydrothermal Sediment.</title>
        <authorList>
            <person name="Zhou Z."/>
            <person name="Liu Y."/>
            <person name="Xu W."/>
            <person name="Pan J."/>
            <person name="Luo Z.H."/>
            <person name="Li M."/>
        </authorList>
    </citation>
    <scope>NUCLEOTIDE SEQUENCE [LARGE SCALE GENOMIC DNA]</scope>
    <source>
        <strain evidence="2">HyVt-102</strain>
    </source>
</reference>
<sequence>MILEYSSVMYYYYKKQEVSMHKCLVFIIVFAAIGLLASPVLDGVISPSEGWNFLVANPDTQTSSFEGADIESLFYFETRDSLYIAFTTQNRASWGVAYGIAFDTDRGNFSGYVSGGDAWGRNIIFGDGIDPTFCIDYQVYMWWDGSGGSITSWYFYRWNQDSLRFEDIGFPMEDRAYTGDASTGLQCIEMRFPLDKFGNPDSFRFVAYMTGGDGSSIVDILPQNPSVEFPATGGEWTDQDTIATFVRIYGHEGVPEAFPVNGNVVFYDRGYLFIGGTGVVDVTISDIAGRIVLKRRLNLSQSRTVVFDKPCGIYFVRVEADGVVKTGKISIIK</sequence>
<accession>A0A7C0ZFJ9</accession>
<dbReference type="EMBL" id="DQWE01000316">
    <property type="protein sequence ID" value="HDI83462.1"/>
    <property type="molecule type" value="Genomic_DNA"/>
</dbReference>
<protein>
    <submittedName>
        <fullName evidence="2">T9SS type A sorting domain-containing protein</fullName>
    </submittedName>
</protein>
<organism evidence="2">
    <name type="scientific">candidate division WOR-3 bacterium</name>
    <dbReference type="NCBI Taxonomy" id="2052148"/>
    <lineage>
        <taxon>Bacteria</taxon>
        <taxon>Bacteria division WOR-3</taxon>
    </lineage>
</organism>
<gene>
    <name evidence="2" type="ORF">ENF18_06705</name>
</gene>
<evidence type="ECO:0000256" key="1">
    <source>
        <dbReference type="SAM" id="Phobius"/>
    </source>
</evidence>